<evidence type="ECO:0000313" key="3">
    <source>
        <dbReference type="Proteomes" id="UP001620397"/>
    </source>
</evidence>
<evidence type="ECO:0000256" key="1">
    <source>
        <dbReference type="SAM" id="Phobius"/>
    </source>
</evidence>
<organism evidence="2 3">
    <name type="scientific">Dyella agri</name>
    <dbReference type="NCBI Taxonomy" id="1926869"/>
    <lineage>
        <taxon>Bacteria</taxon>
        <taxon>Pseudomonadati</taxon>
        <taxon>Pseudomonadota</taxon>
        <taxon>Gammaproteobacteria</taxon>
        <taxon>Lysobacterales</taxon>
        <taxon>Rhodanobacteraceae</taxon>
        <taxon>Dyella</taxon>
    </lineage>
</organism>
<dbReference type="Proteomes" id="UP001620397">
    <property type="component" value="Unassembled WGS sequence"/>
</dbReference>
<feature type="transmembrane region" description="Helical" evidence="1">
    <location>
        <begin position="165"/>
        <end position="187"/>
    </location>
</feature>
<feature type="transmembrane region" description="Helical" evidence="1">
    <location>
        <begin position="43"/>
        <end position="65"/>
    </location>
</feature>
<dbReference type="RefSeq" id="WP_404538538.1">
    <property type="nucleotide sequence ID" value="NZ_JADIKL010000004.1"/>
</dbReference>
<evidence type="ECO:0000313" key="2">
    <source>
        <dbReference type="EMBL" id="MFK2930981.1"/>
    </source>
</evidence>
<comment type="caution">
    <text evidence="2">The sequence shown here is derived from an EMBL/GenBank/DDBJ whole genome shotgun (WGS) entry which is preliminary data.</text>
</comment>
<feature type="transmembrane region" description="Helical" evidence="1">
    <location>
        <begin position="71"/>
        <end position="91"/>
    </location>
</feature>
<sequence length="221" mass="24813">MELDEMKLAWQALGQQLERQNALGLELLRQGRASRLRGHLRPLVWGLSLQVALGIAIMLWGISFWSTHTAIWQAMACGIAMQAFGTLAFIFPIRLLAMQQGIDYAAPVVEIQRRLAQMRAWRVKVEAPVFALLGSVIWIPALLMWGQYEGDRFGLDLWQHMQPGVMVWLLLSVGVSVGVVFLARFVVRRLGHGRWLENSLAGGSIVKAEAALAEIARFERE</sequence>
<evidence type="ECO:0008006" key="4">
    <source>
        <dbReference type="Google" id="ProtNLM"/>
    </source>
</evidence>
<name>A0ABW8KG48_9GAMM</name>
<protein>
    <recommendedName>
        <fullName evidence="4">Serine/threonine protein kinase</fullName>
    </recommendedName>
</protein>
<dbReference type="EMBL" id="JADIKL010000004">
    <property type="protein sequence ID" value="MFK2930981.1"/>
    <property type="molecule type" value="Genomic_DNA"/>
</dbReference>
<keyword evidence="3" id="KW-1185">Reference proteome</keyword>
<keyword evidence="1" id="KW-0812">Transmembrane</keyword>
<reference evidence="2 3" key="1">
    <citation type="submission" date="2020-10" db="EMBL/GenBank/DDBJ databases">
        <title>Phylogeny of dyella-like bacteria.</title>
        <authorList>
            <person name="Fu J."/>
        </authorList>
    </citation>
    <scope>NUCLEOTIDE SEQUENCE [LARGE SCALE GENOMIC DNA]</scope>
    <source>
        <strain evidence="2 3">DKC-1</strain>
    </source>
</reference>
<accession>A0ABW8KG48</accession>
<feature type="transmembrane region" description="Helical" evidence="1">
    <location>
        <begin position="127"/>
        <end position="145"/>
    </location>
</feature>
<keyword evidence="1" id="KW-0472">Membrane</keyword>
<keyword evidence="1" id="KW-1133">Transmembrane helix</keyword>
<gene>
    <name evidence="2" type="ORF">ISP14_09270</name>
</gene>
<proteinExistence type="predicted"/>